<evidence type="ECO:0000313" key="2">
    <source>
        <dbReference type="WBParaSite" id="PEQ_0000017201-mRNA-1"/>
    </source>
</evidence>
<name>A0A914R146_PAREQ</name>
<evidence type="ECO:0000313" key="1">
    <source>
        <dbReference type="Proteomes" id="UP000887564"/>
    </source>
</evidence>
<dbReference type="Proteomes" id="UP000887564">
    <property type="component" value="Unplaced"/>
</dbReference>
<reference evidence="2" key="1">
    <citation type="submission" date="2022-11" db="UniProtKB">
        <authorList>
            <consortium name="WormBaseParasite"/>
        </authorList>
    </citation>
    <scope>IDENTIFICATION</scope>
</reference>
<proteinExistence type="predicted"/>
<sequence>MSLNNNWSILKVQYDRDIVARLNELKGDILKLSLEMCCKEFERFDDSGPSCQYIVYGKDVVASTRESANGQLIPLDGQPIPPVIKATNLASCLHENAKETIAGFAITSG</sequence>
<dbReference type="AlphaFoldDB" id="A0A914R146"/>
<keyword evidence="1" id="KW-1185">Reference proteome</keyword>
<accession>A0A914R146</accession>
<dbReference type="WBParaSite" id="PEQ_0000017201-mRNA-1">
    <property type="protein sequence ID" value="PEQ_0000017201-mRNA-1"/>
    <property type="gene ID" value="PEQ_0000017201"/>
</dbReference>
<protein>
    <submittedName>
        <fullName evidence="2">Uncharacterized protein</fullName>
    </submittedName>
</protein>
<organism evidence="1 2">
    <name type="scientific">Parascaris equorum</name>
    <name type="common">Equine roundworm</name>
    <dbReference type="NCBI Taxonomy" id="6256"/>
    <lineage>
        <taxon>Eukaryota</taxon>
        <taxon>Metazoa</taxon>
        <taxon>Ecdysozoa</taxon>
        <taxon>Nematoda</taxon>
        <taxon>Chromadorea</taxon>
        <taxon>Rhabditida</taxon>
        <taxon>Spirurina</taxon>
        <taxon>Ascaridomorpha</taxon>
        <taxon>Ascaridoidea</taxon>
        <taxon>Ascarididae</taxon>
        <taxon>Parascaris</taxon>
    </lineage>
</organism>